<evidence type="ECO:0000256" key="4">
    <source>
        <dbReference type="ARBA" id="ARBA00022598"/>
    </source>
</evidence>
<keyword evidence="3 13" id="KW-0820">tRNA-binding</keyword>
<dbReference type="EMBL" id="PEVY01000015">
    <property type="protein sequence ID" value="PIU75448.1"/>
    <property type="molecule type" value="Genomic_DNA"/>
</dbReference>
<dbReference type="GO" id="GO:0005524">
    <property type="term" value="F:ATP binding"/>
    <property type="evidence" value="ECO:0007669"/>
    <property type="project" value="UniProtKB-UniRule"/>
</dbReference>
<evidence type="ECO:0000256" key="6">
    <source>
        <dbReference type="ARBA" id="ARBA00022741"/>
    </source>
</evidence>
<evidence type="ECO:0000256" key="9">
    <source>
        <dbReference type="ARBA" id="ARBA00022884"/>
    </source>
</evidence>
<name>A0A2M7AXT9_9BACT</name>
<dbReference type="GO" id="GO:0046872">
    <property type="term" value="F:metal ion binding"/>
    <property type="evidence" value="ECO:0007669"/>
    <property type="project" value="UniProtKB-KW"/>
</dbReference>
<organism evidence="15 16">
    <name type="scientific">Candidatus Portnoybacteria bacterium CG06_land_8_20_14_3_00_39_12</name>
    <dbReference type="NCBI Taxonomy" id="1974809"/>
    <lineage>
        <taxon>Bacteria</taxon>
        <taxon>Candidatus Portnoyibacteriota</taxon>
    </lineage>
</organism>
<comment type="caution">
    <text evidence="13">Lacks conserved residue(s) required for the propagation of feature annotation.</text>
</comment>
<comment type="caution">
    <text evidence="15">The sequence shown here is derived from an EMBL/GenBank/DDBJ whole genome shotgun (WGS) entry which is preliminary data.</text>
</comment>
<evidence type="ECO:0000256" key="2">
    <source>
        <dbReference type="ARBA" id="ARBA00022490"/>
    </source>
</evidence>
<dbReference type="Pfam" id="PF03129">
    <property type="entry name" value="HGTP_anticodon"/>
    <property type="match status" value="1"/>
</dbReference>
<dbReference type="Pfam" id="PF00587">
    <property type="entry name" value="tRNA-synt_2b"/>
    <property type="match status" value="1"/>
</dbReference>
<dbReference type="InterPro" id="IPR004154">
    <property type="entry name" value="Anticodon-bd"/>
</dbReference>
<dbReference type="GO" id="GO:0004829">
    <property type="term" value="F:threonine-tRNA ligase activity"/>
    <property type="evidence" value="ECO:0007669"/>
    <property type="project" value="UniProtKB-UniRule"/>
</dbReference>
<dbReference type="InterPro" id="IPR006195">
    <property type="entry name" value="aa-tRNA-synth_II"/>
</dbReference>
<dbReference type="InterPro" id="IPR012947">
    <property type="entry name" value="tRNA_SAD"/>
</dbReference>
<feature type="binding site" evidence="13">
    <location>
        <position position="290"/>
    </location>
    <ligand>
        <name>Zn(2+)</name>
        <dbReference type="ChEBI" id="CHEBI:29105"/>
        <note>catalytic</note>
    </ligand>
</feature>
<dbReference type="FunFam" id="3.30.930.10:FF:000002">
    <property type="entry name" value="Threonine--tRNA ligase"/>
    <property type="match status" value="1"/>
</dbReference>
<dbReference type="EC" id="6.1.1.3" evidence="13"/>
<dbReference type="InterPro" id="IPR036621">
    <property type="entry name" value="Anticodon-bd_dom_sf"/>
</dbReference>
<keyword evidence="2 13" id="KW-0963">Cytoplasm</keyword>
<dbReference type="PANTHER" id="PTHR11451">
    <property type="entry name" value="THREONINE-TRNA LIGASE"/>
    <property type="match status" value="1"/>
</dbReference>
<evidence type="ECO:0000256" key="7">
    <source>
        <dbReference type="ARBA" id="ARBA00022833"/>
    </source>
</evidence>
<dbReference type="Gene3D" id="3.30.930.10">
    <property type="entry name" value="Bira Bifunctional Protein, Domain 2"/>
    <property type="match status" value="1"/>
</dbReference>
<accession>A0A2M7AXT9</accession>
<evidence type="ECO:0000256" key="13">
    <source>
        <dbReference type="HAMAP-Rule" id="MF_00184"/>
    </source>
</evidence>
<comment type="catalytic activity">
    <reaction evidence="12 13">
        <text>tRNA(Thr) + L-threonine + ATP = L-threonyl-tRNA(Thr) + AMP + diphosphate + H(+)</text>
        <dbReference type="Rhea" id="RHEA:24624"/>
        <dbReference type="Rhea" id="RHEA-COMP:9670"/>
        <dbReference type="Rhea" id="RHEA-COMP:9704"/>
        <dbReference type="ChEBI" id="CHEBI:15378"/>
        <dbReference type="ChEBI" id="CHEBI:30616"/>
        <dbReference type="ChEBI" id="CHEBI:33019"/>
        <dbReference type="ChEBI" id="CHEBI:57926"/>
        <dbReference type="ChEBI" id="CHEBI:78442"/>
        <dbReference type="ChEBI" id="CHEBI:78534"/>
        <dbReference type="ChEBI" id="CHEBI:456215"/>
        <dbReference type="EC" id="6.1.1.3"/>
    </reaction>
</comment>
<dbReference type="NCBIfam" id="TIGR00418">
    <property type="entry name" value="thrS"/>
    <property type="match status" value="1"/>
</dbReference>
<keyword evidence="4 13" id="KW-0436">Ligase</keyword>
<evidence type="ECO:0000313" key="16">
    <source>
        <dbReference type="Proteomes" id="UP000228775"/>
    </source>
</evidence>
<dbReference type="Gene3D" id="3.40.50.800">
    <property type="entry name" value="Anticodon-binding domain"/>
    <property type="match status" value="1"/>
</dbReference>
<evidence type="ECO:0000256" key="3">
    <source>
        <dbReference type="ARBA" id="ARBA00022555"/>
    </source>
</evidence>
<dbReference type="InterPro" id="IPR047246">
    <property type="entry name" value="ThrRS_anticodon"/>
</dbReference>
<dbReference type="InterPro" id="IPR002314">
    <property type="entry name" value="aa-tRNA-synt_IIb"/>
</dbReference>
<keyword evidence="10 13" id="KW-0648">Protein biosynthesis</keyword>
<dbReference type="PRINTS" id="PR01047">
    <property type="entry name" value="TRNASYNTHTHR"/>
</dbReference>
<dbReference type="SUPFAM" id="SSF55186">
    <property type="entry name" value="ThrRS/AlaRS common domain"/>
    <property type="match status" value="1"/>
</dbReference>
<dbReference type="AlphaFoldDB" id="A0A2M7AXT9"/>
<dbReference type="CDD" id="cd00771">
    <property type="entry name" value="ThrRS_core"/>
    <property type="match status" value="1"/>
</dbReference>
<dbReference type="FunFam" id="3.40.50.800:FF:000001">
    <property type="entry name" value="Threonine--tRNA ligase"/>
    <property type="match status" value="1"/>
</dbReference>
<comment type="similarity">
    <text evidence="1 13">Belongs to the class-II aminoacyl-tRNA synthetase family.</text>
</comment>
<comment type="subunit">
    <text evidence="13">Homodimer.</text>
</comment>
<reference evidence="16" key="1">
    <citation type="submission" date="2017-09" db="EMBL/GenBank/DDBJ databases">
        <title>Depth-based differentiation of microbial function through sediment-hosted aquifers and enrichment of novel symbionts in the deep terrestrial subsurface.</title>
        <authorList>
            <person name="Probst A.J."/>
            <person name="Ladd B."/>
            <person name="Jarett J.K."/>
            <person name="Geller-Mcgrath D.E."/>
            <person name="Sieber C.M.K."/>
            <person name="Emerson J.B."/>
            <person name="Anantharaman K."/>
            <person name="Thomas B.C."/>
            <person name="Malmstrom R."/>
            <person name="Stieglmeier M."/>
            <person name="Klingl A."/>
            <person name="Woyke T."/>
            <person name="Ryan C.M."/>
            <person name="Banfield J.F."/>
        </authorList>
    </citation>
    <scope>NUCLEOTIDE SEQUENCE [LARGE SCALE GENOMIC DNA]</scope>
</reference>
<dbReference type="SUPFAM" id="SSF55681">
    <property type="entry name" value="Class II aaRS and biotin synthetases"/>
    <property type="match status" value="1"/>
</dbReference>
<evidence type="ECO:0000256" key="5">
    <source>
        <dbReference type="ARBA" id="ARBA00022723"/>
    </source>
</evidence>
<dbReference type="GO" id="GO:0005737">
    <property type="term" value="C:cytoplasm"/>
    <property type="evidence" value="ECO:0007669"/>
    <property type="project" value="UniProtKB-SubCell"/>
</dbReference>
<comment type="subcellular location">
    <subcellularLocation>
        <location evidence="13">Cytoplasm</location>
    </subcellularLocation>
</comment>
<dbReference type="HAMAP" id="MF_00184">
    <property type="entry name" value="Thr_tRNA_synth"/>
    <property type="match status" value="1"/>
</dbReference>
<dbReference type="InterPro" id="IPR033728">
    <property type="entry name" value="ThrRS_core"/>
</dbReference>
<evidence type="ECO:0000256" key="11">
    <source>
        <dbReference type="ARBA" id="ARBA00023146"/>
    </source>
</evidence>
<evidence type="ECO:0000256" key="1">
    <source>
        <dbReference type="ARBA" id="ARBA00008226"/>
    </source>
</evidence>
<dbReference type="Pfam" id="PF07973">
    <property type="entry name" value="tRNA_SAD"/>
    <property type="match status" value="1"/>
</dbReference>
<proteinExistence type="inferred from homology"/>
<dbReference type="InterPro" id="IPR002320">
    <property type="entry name" value="Thr-tRNA-ligase_IIa"/>
</dbReference>
<dbReference type="SMART" id="SM00863">
    <property type="entry name" value="tRNA_SAD"/>
    <property type="match status" value="1"/>
</dbReference>
<keyword evidence="8 13" id="KW-0067">ATP-binding</keyword>
<dbReference type="Proteomes" id="UP000228775">
    <property type="component" value="Unassembled WGS sequence"/>
</dbReference>
<keyword evidence="6 13" id="KW-0547">Nucleotide-binding</keyword>
<evidence type="ECO:0000256" key="8">
    <source>
        <dbReference type="ARBA" id="ARBA00022840"/>
    </source>
</evidence>
<evidence type="ECO:0000259" key="14">
    <source>
        <dbReference type="PROSITE" id="PS50862"/>
    </source>
</evidence>
<dbReference type="GO" id="GO:0000049">
    <property type="term" value="F:tRNA binding"/>
    <property type="evidence" value="ECO:0007669"/>
    <property type="project" value="UniProtKB-KW"/>
</dbReference>
<comment type="cofactor">
    <cofactor evidence="13">
        <name>Zn(2+)</name>
        <dbReference type="ChEBI" id="CHEBI:29105"/>
    </cofactor>
    <text evidence="13">Binds 1 zinc ion per subunit.</text>
</comment>
<keyword evidence="7 13" id="KW-0862">Zinc</keyword>
<feature type="domain" description="Aminoacyl-transfer RNA synthetases class-II family profile" evidence="14">
    <location>
        <begin position="221"/>
        <end position="491"/>
    </location>
</feature>
<dbReference type="GO" id="GO:0006435">
    <property type="term" value="P:threonyl-tRNA aminoacylation"/>
    <property type="evidence" value="ECO:0007669"/>
    <property type="project" value="UniProtKB-UniRule"/>
</dbReference>
<dbReference type="CDD" id="cd00860">
    <property type="entry name" value="ThrRS_anticodon"/>
    <property type="match status" value="1"/>
</dbReference>
<evidence type="ECO:0000256" key="10">
    <source>
        <dbReference type="ARBA" id="ARBA00022917"/>
    </source>
</evidence>
<keyword evidence="9 13" id="KW-0694">RNA-binding</keyword>
<keyword evidence="11 13" id="KW-0030">Aminoacyl-tRNA synthetase</keyword>
<evidence type="ECO:0000313" key="15">
    <source>
        <dbReference type="EMBL" id="PIU75448.1"/>
    </source>
</evidence>
<feature type="binding site" evidence="13">
    <location>
        <position position="468"/>
    </location>
    <ligand>
        <name>Zn(2+)</name>
        <dbReference type="ChEBI" id="CHEBI:29105"/>
        <note>catalytic</note>
    </ligand>
</feature>
<keyword evidence="5 13" id="KW-0479">Metal-binding</keyword>
<sequence length="597" mass="69181">MPNSQVKIETIRHSLSHIMAFAVGQFYPDVKFGIGPAIENGFYYDFDFSKSSKLKAQSPKPQLKTQSISEEDLLKIEEKMRQLIKQNLEFTKKEISKKEALTLFKNQQYKIELIKGLSDDTVTIYQNGDFTDLCAGPHINSTKEIDPKAFKLTKLSGAYWRGDEKNQMLTRIYGVAFDSERELTDYLHNLEEAEKRDHRKIGTQLDLFSFHEQAPGMPFFHPKGTIVYNLLYEFWRNTQKKFNYDFVIAPSMLDTAIWKKSGHWDHYKDDMYFTTTDKNEKQYALRPMDCPGAIIIYNDSPKSYRNLPLRYAEPGLITRKEKSGQLGGLFRVQQFKQDDAHIFITESQIENEIKQVIKLVDEIYQPFGLSYMPYLSTRPDDFMGDIASWNKAEVALKKILNDVYGQDKWGLKEKDGAFYGPKIDYQLKDSLSRTWQCATIQLDFQMPLKFDCKYSDKDGKEKTPVLIHRTIMGSFERFMGILLEHYAGALPLWLAPEQIWVAPIGEKHLEYARQVTQDLMADTCPSTLRVKLIDANETIGKKIREAQLQKIPYVLVVGDKEVASKTVAVRHREQGDLGTISLEKFLERVKMELINFR</sequence>
<dbReference type="InterPro" id="IPR045864">
    <property type="entry name" value="aa-tRNA-synth_II/BPL/LPL"/>
</dbReference>
<dbReference type="SUPFAM" id="SSF52954">
    <property type="entry name" value="Class II aaRS ABD-related"/>
    <property type="match status" value="1"/>
</dbReference>
<dbReference type="PANTHER" id="PTHR11451:SF44">
    <property type="entry name" value="THREONINE--TRNA LIGASE, CHLOROPLASTIC_MITOCHONDRIAL 2"/>
    <property type="match status" value="1"/>
</dbReference>
<dbReference type="Gene3D" id="3.30.980.10">
    <property type="entry name" value="Threonyl-trna Synthetase, Chain A, domain 2"/>
    <property type="match status" value="1"/>
</dbReference>
<dbReference type="InterPro" id="IPR018163">
    <property type="entry name" value="Thr/Ala-tRNA-synth_IIc_edit"/>
</dbReference>
<feature type="binding site" evidence="13">
    <location>
        <position position="341"/>
    </location>
    <ligand>
        <name>Zn(2+)</name>
        <dbReference type="ChEBI" id="CHEBI:29105"/>
        <note>catalytic</note>
    </ligand>
</feature>
<dbReference type="FunFam" id="3.30.980.10:FF:000005">
    <property type="entry name" value="Threonyl-tRNA synthetase, mitochondrial"/>
    <property type="match status" value="1"/>
</dbReference>
<dbReference type="PROSITE" id="PS50862">
    <property type="entry name" value="AA_TRNA_LIGASE_II"/>
    <property type="match status" value="1"/>
</dbReference>
<gene>
    <name evidence="13" type="primary">thrS</name>
    <name evidence="15" type="ORF">COS76_00740</name>
</gene>
<protein>
    <recommendedName>
        <fullName evidence="13">Threonine--tRNA ligase</fullName>
        <ecNumber evidence="13">6.1.1.3</ecNumber>
    </recommendedName>
    <alternativeName>
        <fullName evidence="13">Threonyl-tRNA synthetase</fullName>
        <shortName evidence="13">ThrRS</shortName>
    </alternativeName>
</protein>
<evidence type="ECO:0000256" key="12">
    <source>
        <dbReference type="ARBA" id="ARBA00049515"/>
    </source>
</evidence>